<name>A0A8J4Q231_9MYCE</name>
<organism evidence="1 2">
    <name type="scientific">Polysphondylium violaceum</name>
    <dbReference type="NCBI Taxonomy" id="133409"/>
    <lineage>
        <taxon>Eukaryota</taxon>
        <taxon>Amoebozoa</taxon>
        <taxon>Evosea</taxon>
        <taxon>Eumycetozoa</taxon>
        <taxon>Dictyostelia</taxon>
        <taxon>Dictyosteliales</taxon>
        <taxon>Dictyosteliaceae</taxon>
        <taxon>Polysphondylium</taxon>
    </lineage>
</organism>
<comment type="caution">
    <text evidence="1">The sequence shown here is derived from an EMBL/GenBank/DDBJ whole genome shotgun (WGS) entry which is preliminary data.</text>
</comment>
<protein>
    <submittedName>
        <fullName evidence="1">Uncharacterized protein</fullName>
    </submittedName>
</protein>
<dbReference type="OrthoDB" id="10373474at2759"/>
<gene>
    <name evidence="1" type="ORF">CYY_000817</name>
</gene>
<evidence type="ECO:0000313" key="2">
    <source>
        <dbReference type="Proteomes" id="UP000695562"/>
    </source>
</evidence>
<dbReference type="EMBL" id="AJWJ01000017">
    <property type="protein sequence ID" value="KAF2077855.1"/>
    <property type="molecule type" value="Genomic_DNA"/>
</dbReference>
<keyword evidence="2" id="KW-1185">Reference proteome</keyword>
<dbReference type="AlphaFoldDB" id="A0A8J4Q231"/>
<dbReference type="Proteomes" id="UP000695562">
    <property type="component" value="Unassembled WGS sequence"/>
</dbReference>
<reference evidence="1" key="1">
    <citation type="submission" date="2020-01" db="EMBL/GenBank/DDBJ databases">
        <title>Development of genomics and gene disruption for Polysphondylium violaceum indicates a role for the polyketide synthase stlB in stalk morphogenesis.</title>
        <authorList>
            <person name="Narita B."/>
            <person name="Kawabe Y."/>
            <person name="Kin K."/>
            <person name="Saito T."/>
            <person name="Gibbs R."/>
            <person name="Kuspa A."/>
            <person name="Muzny D."/>
            <person name="Queller D."/>
            <person name="Richards S."/>
            <person name="Strassman J."/>
            <person name="Sucgang R."/>
            <person name="Worley K."/>
            <person name="Schaap P."/>
        </authorList>
    </citation>
    <scope>NUCLEOTIDE SEQUENCE</scope>
    <source>
        <strain evidence="1">QSvi11</strain>
    </source>
</reference>
<proteinExistence type="predicted"/>
<evidence type="ECO:0000313" key="1">
    <source>
        <dbReference type="EMBL" id="KAF2077855.1"/>
    </source>
</evidence>
<sequence>MKYLQLYRQYQDLHRKSNADLATSIVKLKSLNDNGNYLQVSLISLDIVKKTMGKVKTTFENTALFWRQVAKHCSRLSSIENVEDTRDCFKKDPSFFNDFVDAIKASGLEWLSLAHINHIAATSILQAKDNVDSVMNDLPDKSEAQKIIQSCTKEIQQMVLEENVKLDKGSVLQIKDAR</sequence>
<dbReference type="PANTHER" id="PTHR37508:SF1">
    <property type="entry name" value="TRANSMEMBRANE PROTEIN"/>
    <property type="match status" value="1"/>
</dbReference>
<accession>A0A8J4Q231</accession>
<dbReference type="PANTHER" id="PTHR37508">
    <property type="entry name" value="TRANSMEMBRANE PROTEIN"/>
    <property type="match status" value="1"/>
</dbReference>